<name>A7NS02_ROSCS</name>
<feature type="domain" description="D-isomer specific 2-hydroxyacid dehydrogenase catalytic" evidence="10">
    <location>
        <begin position="6"/>
        <end position="327"/>
    </location>
</feature>
<dbReference type="InterPro" id="IPR029752">
    <property type="entry name" value="D-isomer_DH_CS1"/>
</dbReference>
<dbReference type="OrthoDB" id="9792971at2"/>
<evidence type="ECO:0000256" key="7">
    <source>
        <dbReference type="ARBA" id="ARBA00066674"/>
    </source>
</evidence>
<dbReference type="InterPro" id="IPR006140">
    <property type="entry name" value="D-isomer_DH_NAD-bd"/>
</dbReference>
<evidence type="ECO:0000256" key="5">
    <source>
        <dbReference type="ARBA" id="ARBA00061278"/>
    </source>
</evidence>
<dbReference type="Pfam" id="PF02826">
    <property type="entry name" value="2-Hacid_dh_C"/>
    <property type="match status" value="1"/>
</dbReference>
<dbReference type="eggNOG" id="COG1052">
    <property type="taxonomic scope" value="Bacteria"/>
</dbReference>
<dbReference type="PANTHER" id="PTHR10996">
    <property type="entry name" value="2-HYDROXYACID DEHYDROGENASE-RELATED"/>
    <property type="match status" value="1"/>
</dbReference>
<comment type="catalytic activity">
    <reaction evidence="3">
        <text>(R)-glycerate + NADP(+) = 3-hydroxypyruvate + NADPH + H(+)</text>
        <dbReference type="Rhea" id="RHEA:18657"/>
        <dbReference type="ChEBI" id="CHEBI:15378"/>
        <dbReference type="ChEBI" id="CHEBI:16659"/>
        <dbReference type="ChEBI" id="CHEBI:17180"/>
        <dbReference type="ChEBI" id="CHEBI:57783"/>
        <dbReference type="ChEBI" id="CHEBI:58349"/>
        <dbReference type="EC" id="1.1.1.81"/>
    </reaction>
</comment>
<comment type="similarity">
    <text evidence="5">Belongs to the D-isomer specific 2-hydroxyacid dehydrogenase family. GhrB subfamily.</text>
</comment>
<proteinExistence type="inferred from homology"/>
<dbReference type="HOGENOM" id="CLU_019796_1_2_0"/>
<dbReference type="GO" id="GO:0051287">
    <property type="term" value="F:NAD binding"/>
    <property type="evidence" value="ECO:0007669"/>
    <property type="project" value="InterPro"/>
</dbReference>
<evidence type="ECO:0000256" key="2">
    <source>
        <dbReference type="ARBA" id="ARBA00051801"/>
    </source>
</evidence>
<sequence length="341" mass="36550">MRPRVYLTRRLPQAAVDIVTAACETTFWDDEALPVPRETLLRAVAEVDGILTLLTDRVDVELLDAAPRLKVVANMAVGYDNVDLPALTARGVLLTNTPDVLTETTADLVWALILAASRRVVEGHRLIAAGGWSTWSPMFMVGQDVHGATLGIVGAGRIGAAVARRAVGFGMPILYHNRHPSPALEAQIRATPGAAIRYVPNLDDLLTESDVVVVMVPLTPETRGMFGAREFALMKPTSVFVNASRGPVIREAELIDALQRGRPWAAGLDVFEREPIGADHPLLTLPNVVLTPHIGSATVATRTRMAVVAATNLVAALTGQPVPNPVNDGGRLRVERRAPPV</sequence>
<dbReference type="FunFam" id="3.40.50.720:FF:000026">
    <property type="entry name" value="Glyoxylate/hydroxypyruvate reductase B"/>
    <property type="match status" value="1"/>
</dbReference>
<dbReference type="InterPro" id="IPR036291">
    <property type="entry name" value="NAD(P)-bd_dom_sf"/>
</dbReference>
<evidence type="ECO:0000256" key="3">
    <source>
        <dbReference type="ARBA" id="ARBA00052239"/>
    </source>
</evidence>
<evidence type="ECO:0000256" key="8">
    <source>
        <dbReference type="ARBA" id="ARBA00073362"/>
    </source>
</evidence>
<keyword evidence="13" id="KW-1185">Reference proteome</keyword>
<dbReference type="GO" id="GO:0030267">
    <property type="term" value="F:glyoxylate reductase (NADPH) activity"/>
    <property type="evidence" value="ECO:0007669"/>
    <property type="project" value="UniProtKB-EC"/>
</dbReference>
<dbReference type="PROSITE" id="PS00065">
    <property type="entry name" value="D_2_HYDROXYACID_DH_1"/>
    <property type="match status" value="1"/>
</dbReference>
<dbReference type="EC" id="1.1.1.79" evidence="6"/>
<dbReference type="InterPro" id="IPR050223">
    <property type="entry name" value="D-isomer_2-hydroxyacid_DH"/>
</dbReference>
<accession>A7NS02</accession>
<gene>
    <name evidence="12" type="ordered locus">Rcas_4324</name>
</gene>
<evidence type="ECO:0000259" key="11">
    <source>
        <dbReference type="Pfam" id="PF02826"/>
    </source>
</evidence>
<comment type="catalytic activity">
    <reaction evidence="2">
        <text>(R)-glycerate + NAD(+) = 3-hydroxypyruvate + NADH + H(+)</text>
        <dbReference type="Rhea" id="RHEA:17905"/>
        <dbReference type="ChEBI" id="CHEBI:15378"/>
        <dbReference type="ChEBI" id="CHEBI:16659"/>
        <dbReference type="ChEBI" id="CHEBI:17180"/>
        <dbReference type="ChEBI" id="CHEBI:57540"/>
        <dbReference type="ChEBI" id="CHEBI:57945"/>
        <dbReference type="EC" id="1.1.1.81"/>
    </reaction>
</comment>
<evidence type="ECO:0000313" key="12">
    <source>
        <dbReference type="EMBL" id="ABU60348.1"/>
    </source>
</evidence>
<dbReference type="STRING" id="383372.Rcas_4324"/>
<dbReference type="KEGG" id="rca:Rcas_4324"/>
<dbReference type="GO" id="GO:0005829">
    <property type="term" value="C:cytosol"/>
    <property type="evidence" value="ECO:0007669"/>
    <property type="project" value="TreeGrafter"/>
</dbReference>
<evidence type="ECO:0000256" key="9">
    <source>
        <dbReference type="RuleBase" id="RU003719"/>
    </source>
</evidence>
<dbReference type="PANTHER" id="PTHR10996:SF283">
    <property type="entry name" value="GLYOXYLATE_HYDROXYPYRUVATE REDUCTASE B"/>
    <property type="match status" value="1"/>
</dbReference>
<dbReference type="Proteomes" id="UP000000263">
    <property type="component" value="Chromosome"/>
</dbReference>
<dbReference type="InterPro" id="IPR006139">
    <property type="entry name" value="D-isomer_2_OHA_DH_cat_dom"/>
</dbReference>
<dbReference type="SUPFAM" id="SSF51735">
    <property type="entry name" value="NAD(P)-binding Rossmann-fold domains"/>
    <property type="match status" value="1"/>
</dbReference>
<dbReference type="GO" id="GO:0008465">
    <property type="term" value="F:hydroxypyruvate reductase (NADH) activity"/>
    <property type="evidence" value="ECO:0007669"/>
    <property type="project" value="RHEA"/>
</dbReference>
<dbReference type="GO" id="GO:0120509">
    <property type="term" value="F:hydroxypyruvate reductase (NADPH) activity"/>
    <property type="evidence" value="ECO:0007669"/>
    <property type="project" value="RHEA"/>
</dbReference>
<dbReference type="Pfam" id="PF00389">
    <property type="entry name" value="2-Hacid_dh"/>
    <property type="match status" value="1"/>
</dbReference>
<keyword evidence="1 9" id="KW-0560">Oxidoreductase</keyword>
<evidence type="ECO:0000256" key="6">
    <source>
        <dbReference type="ARBA" id="ARBA00066661"/>
    </source>
</evidence>
<dbReference type="SUPFAM" id="SSF52283">
    <property type="entry name" value="Formate/glycerate dehydrogenase catalytic domain-like"/>
    <property type="match status" value="1"/>
</dbReference>
<evidence type="ECO:0000256" key="1">
    <source>
        <dbReference type="ARBA" id="ARBA00023002"/>
    </source>
</evidence>
<feature type="domain" description="D-isomer specific 2-hydroxyacid dehydrogenase NAD-binding" evidence="11">
    <location>
        <begin position="111"/>
        <end position="295"/>
    </location>
</feature>
<evidence type="ECO:0000313" key="13">
    <source>
        <dbReference type="Proteomes" id="UP000000263"/>
    </source>
</evidence>
<dbReference type="Gene3D" id="3.40.50.720">
    <property type="entry name" value="NAD(P)-binding Rossmann-like Domain"/>
    <property type="match status" value="2"/>
</dbReference>
<evidence type="ECO:0000259" key="10">
    <source>
        <dbReference type="Pfam" id="PF00389"/>
    </source>
</evidence>
<reference evidence="12 13" key="1">
    <citation type="submission" date="2007-08" db="EMBL/GenBank/DDBJ databases">
        <title>Complete sequence of Roseiflexus castenholzii DSM 13941.</title>
        <authorList>
            <consortium name="US DOE Joint Genome Institute"/>
            <person name="Copeland A."/>
            <person name="Lucas S."/>
            <person name="Lapidus A."/>
            <person name="Barry K."/>
            <person name="Glavina del Rio T."/>
            <person name="Dalin E."/>
            <person name="Tice H."/>
            <person name="Pitluck S."/>
            <person name="Thompson L.S."/>
            <person name="Brettin T."/>
            <person name="Bruce D."/>
            <person name="Detter J.C."/>
            <person name="Han C."/>
            <person name="Tapia R."/>
            <person name="Schmutz J."/>
            <person name="Larimer F."/>
            <person name="Land M."/>
            <person name="Hauser L."/>
            <person name="Kyrpides N."/>
            <person name="Mikhailova N."/>
            <person name="Bryant D.A."/>
            <person name="Hanada S."/>
            <person name="Tsukatani Y."/>
            <person name="Richardson P."/>
        </authorList>
    </citation>
    <scope>NUCLEOTIDE SEQUENCE [LARGE SCALE GENOMIC DNA]</scope>
    <source>
        <strain evidence="13">DSM 13941 / HLO8</strain>
    </source>
</reference>
<dbReference type="AlphaFoldDB" id="A7NS02"/>
<evidence type="ECO:0000256" key="4">
    <source>
        <dbReference type="ARBA" id="ARBA00052769"/>
    </source>
</evidence>
<dbReference type="EC" id="1.1.1.81" evidence="7"/>
<dbReference type="EMBL" id="CP000804">
    <property type="protein sequence ID" value="ABU60348.1"/>
    <property type="molecule type" value="Genomic_DNA"/>
</dbReference>
<comment type="catalytic activity">
    <reaction evidence="4">
        <text>glycolate + NADP(+) = glyoxylate + NADPH + H(+)</text>
        <dbReference type="Rhea" id="RHEA:10992"/>
        <dbReference type="ChEBI" id="CHEBI:15378"/>
        <dbReference type="ChEBI" id="CHEBI:29805"/>
        <dbReference type="ChEBI" id="CHEBI:36655"/>
        <dbReference type="ChEBI" id="CHEBI:57783"/>
        <dbReference type="ChEBI" id="CHEBI:58349"/>
        <dbReference type="EC" id="1.1.1.79"/>
    </reaction>
</comment>
<dbReference type="CDD" id="cd05301">
    <property type="entry name" value="GDH"/>
    <property type="match status" value="1"/>
</dbReference>
<dbReference type="RefSeq" id="WP_012122769.1">
    <property type="nucleotide sequence ID" value="NC_009767.1"/>
</dbReference>
<protein>
    <recommendedName>
        <fullName evidence="8">Glyoxylate/hydroxypyruvate reductase B</fullName>
        <ecNumber evidence="6">1.1.1.79</ecNumber>
        <ecNumber evidence="7">1.1.1.81</ecNumber>
    </recommendedName>
</protein>
<organism evidence="12 13">
    <name type="scientific">Roseiflexus castenholzii (strain DSM 13941 / HLO8)</name>
    <dbReference type="NCBI Taxonomy" id="383372"/>
    <lineage>
        <taxon>Bacteria</taxon>
        <taxon>Bacillati</taxon>
        <taxon>Chloroflexota</taxon>
        <taxon>Chloroflexia</taxon>
        <taxon>Chloroflexales</taxon>
        <taxon>Roseiflexineae</taxon>
        <taxon>Roseiflexaceae</taxon>
        <taxon>Roseiflexus</taxon>
    </lineage>
</organism>